<keyword evidence="1" id="KW-0812">Transmembrane</keyword>
<dbReference type="AlphaFoldDB" id="A0A1B1AG14"/>
<name>A0A1B1AG14_9PROT</name>
<dbReference type="InParanoid" id="A0A1B1AG14"/>
<keyword evidence="1" id="KW-0472">Membrane</keyword>
<protein>
    <submittedName>
        <fullName evidence="2">Uncharacterized protein</fullName>
    </submittedName>
</protein>
<feature type="transmembrane region" description="Helical" evidence="1">
    <location>
        <begin position="6"/>
        <end position="26"/>
    </location>
</feature>
<dbReference type="EMBL" id="CP013244">
    <property type="protein sequence ID" value="ANP45494.1"/>
    <property type="molecule type" value="Genomic_DNA"/>
</dbReference>
<reference evidence="2 3" key="1">
    <citation type="submission" date="2015-11" db="EMBL/GenBank/DDBJ databases">
        <title>Whole-Genome Sequence of Candidatus Oderbacter manganicum from the National Park Lower Oder Valley, Germany.</title>
        <authorList>
            <person name="Braun B."/>
            <person name="Liere K."/>
            <person name="Szewzyk U."/>
        </authorList>
    </citation>
    <scope>NUCLEOTIDE SEQUENCE [LARGE SCALE GENOMIC DNA]</scope>
    <source>
        <strain evidence="2 3">OTSz_A_272</strain>
    </source>
</reference>
<organism evidence="2 3">
    <name type="scientific">Candidatus Viadribacter manganicus</name>
    <dbReference type="NCBI Taxonomy" id="1759059"/>
    <lineage>
        <taxon>Bacteria</taxon>
        <taxon>Pseudomonadati</taxon>
        <taxon>Pseudomonadota</taxon>
        <taxon>Alphaproteobacteria</taxon>
        <taxon>Hyphomonadales</taxon>
        <taxon>Hyphomonadaceae</taxon>
        <taxon>Candidatus Viadribacter</taxon>
    </lineage>
</organism>
<keyword evidence="1" id="KW-1133">Transmembrane helix</keyword>
<dbReference type="STRING" id="1759059.ATE48_05960"/>
<keyword evidence="3" id="KW-1185">Reference proteome</keyword>
<evidence type="ECO:0000256" key="1">
    <source>
        <dbReference type="SAM" id="Phobius"/>
    </source>
</evidence>
<dbReference type="Proteomes" id="UP000092498">
    <property type="component" value="Chromosome"/>
</dbReference>
<sequence>MDVNAHRTWGIAVTGVLMAGALMIAFQPETRAHAQPQAAAQIAQAQDLAAHVGFIVKFRGSGPIARAQALAARGELVRAQRQVEVQLTRQAWFAGLCFDRFTVGGAEIVLRTCQTVAVSERSAVQQSWGARLRAMRAVEYVDANATVTPQRAPG</sequence>
<dbReference type="KEGG" id="cbot:ATE48_05960"/>
<accession>A0A1B1AG14</accession>
<evidence type="ECO:0000313" key="2">
    <source>
        <dbReference type="EMBL" id="ANP45494.1"/>
    </source>
</evidence>
<evidence type="ECO:0000313" key="3">
    <source>
        <dbReference type="Proteomes" id="UP000092498"/>
    </source>
</evidence>
<gene>
    <name evidence="2" type="ORF">ATE48_05960</name>
</gene>
<proteinExistence type="predicted"/>